<keyword evidence="1" id="KW-0378">Hydrolase</keyword>
<sequence length="141" mass="15771">MKICTQCKQNKPLDGFHKHPNGTYGVASKCKDCLKFAHRKKSVHKVLLNNAKNRARNRGLDFSLSSEWLAAKLEKGVCEVTGIRFEGYCSSFAPSLDRKDPAKGYTEDNTQVVVWIYNRCKNSGSHEDVLRMALALSGGIH</sequence>
<dbReference type="Proteomes" id="UP001215939">
    <property type="component" value="Segment"/>
</dbReference>
<proteinExistence type="predicted"/>
<name>A0A9Y1DI46_9CAUD</name>
<dbReference type="EMBL" id="OP329100">
    <property type="protein sequence ID" value="UXY92588.1"/>
    <property type="molecule type" value="Genomic_DNA"/>
</dbReference>
<protein>
    <submittedName>
        <fullName evidence="1">Restriction endonuclease</fullName>
    </submittedName>
</protein>
<accession>A0A9Y1DI46</accession>
<reference evidence="1" key="2">
    <citation type="journal article" date="2023" name="mSystems">
        <title>Transcriptomics-Driven Characterization of LUZ100, a T7-like Pseudomonas Phage with Temperate Features.</title>
        <authorList>
            <person name="Putzeys L."/>
            <person name="Poppeliers J."/>
            <person name="Boon M."/>
            <person name="Lood C."/>
            <person name="Vallino M."/>
            <person name="Lavigne R."/>
        </authorList>
    </citation>
    <scope>NUCLEOTIDE SEQUENCE</scope>
</reference>
<keyword evidence="1" id="KW-0255">Endonuclease</keyword>
<gene>
    <name evidence="1" type="ORF">LUZ100_gp52</name>
</gene>
<organism evidence="1 2">
    <name type="scientific">Pseudomonas phage LUZ100</name>
    <dbReference type="NCBI Taxonomy" id="2973522"/>
    <lineage>
        <taxon>Viruses</taxon>
        <taxon>Duplodnaviria</taxon>
        <taxon>Heunggongvirae</taxon>
        <taxon>Uroviricota</taxon>
        <taxon>Caudoviricetes</taxon>
        <taxon>Autographivirales</taxon>
        <taxon>Autographivirales incertae sedis</taxon>
        <taxon>Luzcentumvirus</taxon>
        <taxon>Luzcentumvirus LUZ100</taxon>
    </lineage>
</organism>
<keyword evidence="1" id="KW-0540">Nuclease</keyword>
<keyword evidence="2" id="KW-1185">Reference proteome</keyword>
<evidence type="ECO:0000313" key="2">
    <source>
        <dbReference type="Proteomes" id="UP001215939"/>
    </source>
</evidence>
<reference evidence="1" key="1">
    <citation type="submission" date="2022-08" db="EMBL/GenBank/DDBJ databases">
        <authorList>
            <person name="Putzeys L."/>
            <person name="Poppeliers J."/>
            <person name="Boon M."/>
            <person name="Lood C."/>
            <person name="Vallino M."/>
            <person name="Lavigne R."/>
        </authorList>
    </citation>
    <scope>NUCLEOTIDE SEQUENCE</scope>
</reference>
<dbReference type="GO" id="GO:0004519">
    <property type="term" value="F:endonuclease activity"/>
    <property type="evidence" value="ECO:0007669"/>
    <property type="project" value="UniProtKB-KW"/>
</dbReference>
<dbReference type="Gene3D" id="3.30.40.220">
    <property type="match status" value="1"/>
</dbReference>
<evidence type="ECO:0000313" key="1">
    <source>
        <dbReference type="EMBL" id="UXY92588.1"/>
    </source>
</evidence>